<dbReference type="Proteomes" id="UP001239782">
    <property type="component" value="Chromosome"/>
</dbReference>
<dbReference type="GO" id="GO:0006654">
    <property type="term" value="P:phosphatidic acid biosynthetic process"/>
    <property type="evidence" value="ECO:0007669"/>
    <property type="project" value="TreeGrafter"/>
</dbReference>
<dbReference type="RefSeq" id="WP_309203256.1">
    <property type="nucleotide sequence ID" value="NZ_CP133548.1"/>
</dbReference>
<dbReference type="SUPFAM" id="SSF69593">
    <property type="entry name" value="Glycerol-3-phosphate (1)-acyltransferase"/>
    <property type="match status" value="1"/>
</dbReference>
<dbReference type="PANTHER" id="PTHR10434">
    <property type="entry name" value="1-ACYL-SN-GLYCEROL-3-PHOSPHATE ACYLTRANSFERASE"/>
    <property type="match status" value="1"/>
</dbReference>
<comment type="similarity">
    <text evidence="4 9">Belongs to the 1-acyl-sn-glycerol-3-phosphate acyltransferase family.</text>
</comment>
<dbReference type="AlphaFoldDB" id="A0AA51RV62"/>
<keyword evidence="9" id="KW-1208">Phospholipid metabolism</keyword>
<evidence type="ECO:0000313" key="13">
    <source>
        <dbReference type="Proteomes" id="UP001239782"/>
    </source>
</evidence>
<organism evidence="12 13">
    <name type="scientific">Pleionea litopenaei</name>
    <dbReference type="NCBI Taxonomy" id="3070815"/>
    <lineage>
        <taxon>Bacteria</taxon>
        <taxon>Pseudomonadati</taxon>
        <taxon>Pseudomonadota</taxon>
        <taxon>Gammaproteobacteria</taxon>
        <taxon>Oceanospirillales</taxon>
        <taxon>Pleioneaceae</taxon>
        <taxon>Pleionea</taxon>
    </lineage>
</organism>
<comment type="domain">
    <text evidence="9">The HXXXXD motif is essential for acyltransferase activity and may constitute the binding site for the phosphate moiety of the glycerol-3-phosphate.</text>
</comment>
<sequence>MNSRTQSMASKESRAGLIVTIWVTTISWIVTLYYCFKAITVTLFNKEPREHVDRVVRQWSHALVRLINLKIKVVGDFNVTEGRPCIVMCSHSSAYDIPVSFVALPGSIRMLAKKELFKIPVFGRAMRMSEFISIDRQDKDQARQELELARKKMESGITIWIAPEGTRSSDGELLPFKKGGIHLAIQTQAQIVPVVIKDIHRVLPAKSFRMNLNQTIEVRVGDAIDAQDYTIDQRNQLSNDVRLAMQSLLQPAMEQP</sequence>
<dbReference type="GO" id="GO:0003841">
    <property type="term" value="F:1-acylglycerol-3-phosphate O-acyltransferase activity"/>
    <property type="evidence" value="ECO:0007669"/>
    <property type="project" value="UniProtKB-UniRule"/>
</dbReference>
<dbReference type="SMART" id="SM00563">
    <property type="entry name" value="PlsC"/>
    <property type="match status" value="1"/>
</dbReference>
<evidence type="ECO:0000256" key="10">
    <source>
        <dbReference type="SAM" id="Phobius"/>
    </source>
</evidence>
<comment type="pathway">
    <text evidence="2">Phospholipid metabolism; CDP-diacylglycerol biosynthesis; CDP-diacylglycerol from sn-glycerol 3-phosphate: step 2/3.</text>
</comment>
<reference evidence="12 13" key="1">
    <citation type="submission" date="2023-08" db="EMBL/GenBank/DDBJ databases">
        <title>Pleionea litopenaei sp. nov., isolated from stomach of juvenile Litopenaeus vannamei.</title>
        <authorList>
            <person name="Rho A.M."/>
            <person name="Hwang C.Y."/>
        </authorList>
    </citation>
    <scope>NUCLEOTIDE SEQUENCE [LARGE SCALE GENOMIC DNA]</scope>
    <source>
        <strain evidence="12 13">HL-JVS1</strain>
    </source>
</reference>
<keyword evidence="9" id="KW-0594">Phospholipid biosynthesis</keyword>
<dbReference type="GO" id="GO:0016020">
    <property type="term" value="C:membrane"/>
    <property type="evidence" value="ECO:0007669"/>
    <property type="project" value="InterPro"/>
</dbReference>
<evidence type="ECO:0000256" key="9">
    <source>
        <dbReference type="RuleBase" id="RU361267"/>
    </source>
</evidence>
<dbReference type="CDD" id="cd07989">
    <property type="entry name" value="LPLAT_AGPAT-like"/>
    <property type="match status" value="1"/>
</dbReference>
<dbReference type="NCBIfam" id="TIGR00530">
    <property type="entry name" value="AGP_acyltrn"/>
    <property type="match status" value="1"/>
</dbReference>
<feature type="transmembrane region" description="Helical" evidence="10">
    <location>
        <begin position="15"/>
        <end position="36"/>
    </location>
</feature>
<evidence type="ECO:0000256" key="5">
    <source>
        <dbReference type="ARBA" id="ARBA00013211"/>
    </source>
</evidence>
<feature type="domain" description="Phospholipid/glycerol acyltransferase" evidence="11">
    <location>
        <begin position="85"/>
        <end position="199"/>
    </location>
</feature>
<keyword evidence="13" id="KW-1185">Reference proteome</keyword>
<comment type="catalytic activity">
    <reaction evidence="1 9">
        <text>a 1-acyl-sn-glycero-3-phosphate + an acyl-CoA = a 1,2-diacyl-sn-glycero-3-phosphate + CoA</text>
        <dbReference type="Rhea" id="RHEA:19709"/>
        <dbReference type="ChEBI" id="CHEBI:57287"/>
        <dbReference type="ChEBI" id="CHEBI:57970"/>
        <dbReference type="ChEBI" id="CHEBI:58342"/>
        <dbReference type="ChEBI" id="CHEBI:58608"/>
        <dbReference type="EC" id="2.3.1.51"/>
    </reaction>
</comment>
<comment type="pathway">
    <text evidence="3">Lipid metabolism.</text>
</comment>
<dbReference type="PANTHER" id="PTHR10434:SF11">
    <property type="entry name" value="1-ACYL-SN-GLYCEROL-3-PHOSPHATE ACYLTRANSFERASE"/>
    <property type="match status" value="1"/>
</dbReference>
<dbReference type="Pfam" id="PF01553">
    <property type="entry name" value="Acyltransferase"/>
    <property type="match status" value="1"/>
</dbReference>
<keyword evidence="7 9" id="KW-0808">Transferase</keyword>
<evidence type="ECO:0000256" key="3">
    <source>
        <dbReference type="ARBA" id="ARBA00005189"/>
    </source>
</evidence>
<dbReference type="EMBL" id="CP133548">
    <property type="protein sequence ID" value="WMS88063.1"/>
    <property type="molecule type" value="Genomic_DNA"/>
</dbReference>
<evidence type="ECO:0000313" key="12">
    <source>
        <dbReference type="EMBL" id="WMS88063.1"/>
    </source>
</evidence>
<dbReference type="InterPro" id="IPR002123">
    <property type="entry name" value="Plipid/glycerol_acylTrfase"/>
</dbReference>
<keyword evidence="10" id="KW-1133">Transmembrane helix</keyword>
<dbReference type="KEGG" id="plei:Q9312_03890"/>
<evidence type="ECO:0000256" key="4">
    <source>
        <dbReference type="ARBA" id="ARBA00008655"/>
    </source>
</evidence>
<proteinExistence type="inferred from homology"/>
<evidence type="ECO:0000256" key="2">
    <source>
        <dbReference type="ARBA" id="ARBA00004728"/>
    </source>
</evidence>
<evidence type="ECO:0000256" key="1">
    <source>
        <dbReference type="ARBA" id="ARBA00001141"/>
    </source>
</evidence>
<protein>
    <recommendedName>
        <fullName evidence="6 9">1-acyl-sn-glycerol-3-phosphate acyltransferase</fullName>
        <ecNumber evidence="5 9">2.3.1.51</ecNumber>
    </recommendedName>
</protein>
<evidence type="ECO:0000256" key="6">
    <source>
        <dbReference type="ARBA" id="ARBA00016139"/>
    </source>
</evidence>
<keyword evidence="9" id="KW-0444">Lipid biosynthesis</keyword>
<keyword evidence="8 9" id="KW-0012">Acyltransferase</keyword>
<keyword evidence="10" id="KW-0472">Membrane</keyword>
<evidence type="ECO:0000259" key="11">
    <source>
        <dbReference type="SMART" id="SM00563"/>
    </source>
</evidence>
<evidence type="ECO:0000256" key="8">
    <source>
        <dbReference type="ARBA" id="ARBA00023315"/>
    </source>
</evidence>
<keyword evidence="9" id="KW-0443">Lipid metabolism</keyword>
<dbReference type="EC" id="2.3.1.51" evidence="5 9"/>
<name>A0AA51RV62_9GAMM</name>
<evidence type="ECO:0000256" key="7">
    <source>
        <dbReference type="ARBA" id="ARBA00022679"/>
    </source>
</evidence>
<accession>A0AA51RV62</accession>
<dbReference type="InterPro" id="IPR004552">
    <property type="entry name" value="AGP_acyltrans"/>
</dbReference>
<keyword evidence="10" id="KW-0812">Transmembrane</keyword>
<gene>
    <name evidence="12" type="ORF">Q9312_03890</name>
</gene>